<feature type="region of interest" description="Disordered" evidence="1">
    <location>
        <begin position="51"/>
        <end position="75"/>
    </location>
</feature>
<organism evidence="2 3">
    <name type="scientific">Longimycelium tulufanense</name>
    <dbReference type="NCBI Taxonomy" id="907463"/>
    <lineage>
        <taxon>Bacteria</taxon>
        <taxon>Bacillati</taxon>
        <taxon>Actinomycetota</taxon>
        <taxon>Actinomycetes</taxon>
        <taxon>Pseudonocardiales</taxon>
        <taxon>Pseudonocardiaceae</taxon>
        <taxon>Longimycelium</taxon>
    </lineage>
</organism>
<comment type="caution">
    <text evidence="2">The sequence shown here is derived from an EMBL/GenBank/DDBJ whole genome shotgun (WGS) entry which is preliminary data.</text>
</comment>
<protein>
    <submittedName>
        <fullName evidence="2">Uncharacterized protein</fullName>
    </submittedName>
</protein>
<feature type="compositionally biased region" description="Low complexity" evidence="1">
    <location>
        <begin position="65"/>
        <end position="75"/>
    </location>
</feature>
<evidence type="ECO:0000256" key="1">
    <source>
        <dbReference type="SAM" id="MobiDB-lite"/>
    </source>
</evidence>
<proteinExistence type="predicted"/>
<dbReference type="Proteomes" id="UP000637578">
    <property type="component" value="Unassembled WGS sequence"/>
</dbReference>
<reference evidence="2" key="1">
    <citation type="journal article" date="2014" name="Int. J. Syst. Evol. Microbiol.">
        <title>Complete genome sequence of Corynebacterium casei LMG S-19264T (=DSM 44701T), isolated from a smear-ripened cheese.</title>
        <authorList>
            <consortium name="US DOE Joint Genome Institute (JGI-PGF)"/>
            <person name="Walter F."/>
            <person name="Albersmeier A."/>
            <person name="Kalinowski J."/>
            <person name="Ruckert C."/>
        </authorList>
    </citation>
    <scope>NUCLEOTIDE SEQUENCE</scope>
    <source>
        <strain evidence="2">CGMCC 4.5737</strain>
    </source>
</reference>
<keyword evidence="3" id="KW-1185">Reference proteome</keyword>
<name>A0A8J3CCT3_9PSEU</name>
<dbReference type="AlphaFoldDB" id="A0A8J3CCT3"/>
<accession>A0A8J3CCT3</accession>
<reference evidence="2" key="2">
    <citation type="submission" date="2020-09" db="EMBL/GenBank/DDBJ databases">
        <authorList>
            <person name="Sun Q."/>
            <person name="Zhou Y."/>
        </authorList>
    </citation>
    <scope>NUCLEOTIDE SEQUENCE</scope>
    <source>
        <strain evidence="2">CGMCC 4.5737</strain>
    </source>
</reference>
<dbReference type="EMBL" id="BMMK01000034">
    <property type="protein sequence ID" value="GGM75232.1"/>
    <property type="molecule type" value="Genomic_DNA"/>
</dbReference>
<dbReference type="RefSeq" id="WP_189061088.1">
    <property type="nucleotide sequence ID" value="NZ_BMMK01000034.1"/>
</dbReference>
<sequence length="75" mass="8456">MDRLTAGLAMTWAGLLRDWGRHLRAANYPETTHYNYLLAAARPARYLAEYSPDADDAADDPRTSPRPTSSRFRCA</sequence>
<evidence type="ECO:0000313" key="2">
    <source>
        <dbReference type="EMBL" id="GGM75232.1"/>
    </source>
</evidence>
<evidence type="ECO:0000313" key="3">
    <source>
        <dbReference type="Proteomes" id="UP000637578"/>
    </source>
</evidence>
<gene>
    <name evidence="2" type="ORF">GCM10012275_52400</name>
</gene>